<gene>
    <name evidence="1" type="ORF">GCM10017790_59680</name>
</gene>
<organism evidence="1 2">
    <name type="scientific">Amycolatopsis oliviviridis</name>
    <dbReference type="NCBI Taxonomy" id="1471590"/>
    <lineage>
        <taxon>Bacteria</taxon>
        <taxon>Bacillati</taxon>
        <taxon>Actinomycetota</taxon>
        <taxon>Actinomycetes</taxon>
        <taxon>Pseudonocardiales</taxon>
        <taxon>Pseudonocardiaceae</taxon>
        <taxon>Amycolatopsis</taxon>
    </lineage>
</organism>
<dbReference type="EMBL" id="BNAY01000007">
    <property type="protein sequence ID" value="GHH28595.1"/>
    <property type="molecule type" value="Genomic_DNA"/>
</dbReference>
<name>A0ABQ3M042_9PSEU</name>
<sequence length="151" mass="16432">MTDFDMGIGALTEQLVTTTRNGDHDYVADVLARLAANSSRARASALLRELVGTSARMIRARIQEKSGALFTFDVTTEHDEPVEVEVLPPGPRSALRALSASLNRDAGDLEIHSDLATQGTPAEVVAVLMQCLLWTLELQNDRASTVRFSCY</sequence>
<dbReference type="RefSeq" id="WP_191257710.1">
    <property type="nucleotide sequence ID" value="NZ_BNAY01000007.1"/>
</dbReference>
<proteinExistence type="predicted"/>
<protein>
    <submittedName>
        <fullName evidence="1">Uncharacterized protein</fullName>
    </submittedName>
</protein>
<reference evidence="2" key="1">
    <citation type="journal article" date="2019" name="Int. J. Syst. Evol. Microbiol.">
        <title>The Global Catalogue of Microorganisms (GCM) 10K type strain sequencing project: providing services to taxonomists for standard genome sequencing and annotation.</title>
        <authorList>
            <consortium name="The Broad Institute Genomics Platform"/>
            <consortium name="The Broad Institute Genome Sequencing Center for Infectious Disease"/>
            <person name="Wu L."/>
            <person name="Ma J."/>
        </authorList>
    </citation>
    <scope>NUCLEOTIDE SEQUENCE [LARGE SCALE GENOMIC DNA]</scope>
    <source>
        <strain evidence="2">CGMCC 4.7683</strain>
    </source>
</reference>
<keyword evidence="2" id="KW-1185">Reference proteome</keyword>
<dbReference type="Proteomes" id="UP000635387">
    <property type="component" value="Unassembled WGS sequence"/>
</dbReference>
<comment type="caution">
    <text evidence="1">The sequence shown here is derived from an EMBL/GenBank/DDBJ whole genome shotgun (WGS) entry which is preliminary data.</text>
</comment>
<evidence type="ECO:0000313" key="1">
    <source>
        <dbReference type="EMBL" id="GHH28595.1"/>
    </source>
</evidence>
<evidence type="ECO:0000313" key="2">
    <source>
        <dbReference type="Proteomes" id="UP000635387"/>
    </source>
</evidence>
<accession>A0ABQ3M042</accession>